<dbReference type="OrthoDB" id="428306at2759"/>
<evidence type="ECO:0000313" key="3">
    <source>
        <dbReference type="Proteomes" id="UP000601435"/>
    </source>
</evidence>
<feature type="compositionally biased region" description="Basic and acidic residues" evidence="1">
    <location>
        <begin position="156"/>
        <end position="165"/>
    </location>
</feature>
<protein>
    <submittedName>
        <fullName evidence="2">Pol protein</fullName>
    </submittedName>
</protein>
<feature type="compositionally biased region" description="Polar residues" evidence="1">
    <location>
        <begin position="110"/>
        <end position="119"/>
    </location>
</feature>
<organism evidence="2 3">
    <name type="scientific">Symbiodinium necroappetens</name>
    <dbReference type="NCBI Taxonomy" id="1628268"/>
    <lineage>
        <taxon>Eukaryota</taxon>
        <taxon>Sar</taxon>
        <taxon>Alveolata</taxon>
        <taxon>Dinophyceae</taxon>
        <taxon>Suessiales</taxon>
        <taxon>Symbiodiniaceae</taxon>
        <taxon>Symbiodinium</taxon>
    </lineage>
</organism>
<name>A0A812TEP7_9DINO</name>
<feature type="non-terminal residue" evidence="2">
    <location>
        <position position="670"/>
    </location>
</feature>
<proteinExistence type="predicted"/>
<reference evidence="2" key="1">
    <citation type="submission" date="2021-02" db="EMBL/GenBank/DDBJ databases">
        <authorList>
            <person name="Dougan E. K."/>
            <person name="Rhodes N."/>
            <person name="Thang M."/>
            <person name="Chan C."/>
        </authorList>
    </citation>
    <scope>NUCLEOTIDE SEQUENCE</scope>
</reference>
<sequence>AIRDFFRAEYDRADDFAEPNPNAAVCISVEEESFAVFLHRVLQRGVEVTEQARDLLASRPQYAYSAGSLRYGMCRKTMSEDAKASAAMEELQMVLGAGGMQAMALDGQPSAPSGTGDQNQESKDSWSDRDRKWRRMESGKGPSRDGWAGWGNKRQWQKDAEDKEEAVLDKATQEVIKSLVQLSLRHEAELGRLRSDCGFMLFLDTPQTNPAAGIMPGVKAVAVEWSQQFAAGTVKSPLRHLLMLAIIKELQTRLTAFLQDEDRCGRAISAGWMAEGHNATDSVWNYWGWNPKEKRQEKTDQQPMQTTAVQAQLQLLEANIAKEGVLLNFRSTKDLEKELDLEVVPFMITVGLRAPESHATHRALQLLCGSAVCKLIGARIRPERLARQPVAKQLEENYLSTPYCQWLCTGWVRCPVTQPVPMEPDMAQLLPYPPDVYTDALEEALLLHVATGLLREQGHGTLPPAMGLAVRNDIISWAGQALEPEGHEAFMRYAQSLNRHLRRYLTTYMPEPIGEPGPQSPEAETLAWHFLSDGSAALWGAVRQAVAVLDWQAGRHAFSGERKANVTMGAYSKGPHCGICSGTRAHQSFCRLVNRFINHLCPQLVWTTFALNLDTRMPPHRDQGNAPTGSLLTCLTHNEGGELWLEDGQGQCYNDTEVLMANRAASVAME</sequence>
<evidence type="ECO:0000256" key="1">
    <source>
        <dbReference type="SAM" id="MobiDB-lite"/>
    </source>
</evidence>
<accession>A0A812TEP7</accession>
<keyword evidence="3" id="KW-1185">Reference proteome</keyword>
<dbReference type="Proteomes" id="UP000601435">
    <property type="component" value="Unassembled WGS sequence"/>
</dbReference>
<dbReference type="AlphaFoldDB" id="A0A812TEP7"/>
<dbReference type="EMBL" id="CAJNJA010024626">
    <property type="protein sequence ID" value="CAE7529721.1"/>
    <property type="molecule type" value="Genomic_DNA"/>
</dbReference>
<gene>
    <name evidence="2" type="primary">Pol</name>
    <name evidence="2" type="ORF">SNEC2469_LOCUS15206</name>
</gene>
<comment type="caution">
    <text evidence="2">The sequence shown here is derived from an EMBL/GenBank/DDBJ whole genome shotgun (WGS) entry which is preliminary data.</text>
</comment>
<feature type="compositionally biased region" description="Basic and acidic residues" evidence="1">
    <location>
        <begin position="120"/>
        <end position="138"/>
    </location>
</feature>
<feature type="non-terminal residue" evidence="2">
    <location>
        <position position="1"/>
    </location>
</feature>
<evidence type="ECO:0000313" key="2">
    <source>
        <dbReference type="EMBL" id="CAE7529721.1"/>
    </source>
</evidence>
<feature type="region of interest" description="Disordered" evidence="1">
    <location>
        <begin position="103"/>
        <end position="165"/>
    </location>
</feature>